<comment type="caution">
    <text evidence="2">The sequence shown here is derived from an EMBL/GenBank/DDBJ whole genome shotgun (WGS) entry which is preliminary data.</text>
</comment>
<name>A0ABP3WZQ7_9ALTE</name>
<proteinExistence type="predicted"/>
<reference evidence="3" key="1">
    <citation type="journal article" date="2019" name="Int. J. Syst. Evol. Microbiol.">
        <title>The Global Catalogue of Microorganisms (GCM) 10K type strain sequencing project: providing services to taxonomists for standard genome sequencing and annotation.</title>
        <authorList>
            <consortium name="The Broad Institute Genomics Platform"/>
            <consortium name="The Broad Institute Genome Sequencing Center for Infectious Disease"/>
            <person name="Wu L."/>
            <person name="Ma J."/>
        </authorList>
    </citation>
    <scope>NUCLEOTIDE SEQUENCE [LARGE SCALE GENOMIC DNA]</scope>
    <source>
        <strain evidence="3">JCM 15896</strain>
    </source>
</reference>
<dbReference type="RefSeq" id="WP_343860836.1">
    <property type="nucleotide sequence ID" value="NZ_BAAAFD010000008.1"/>
</dbReference>
<dbReference type="EMBL" id="BAAAFD010000008">
    <property type="protein sequence ID" value="GAA0858233.1"/>
    <property type="molecule type" value="Genomic_DNA"/>
</dbReference>
<evidence type="ECO:0000313" key="3">
    <source>
        <dbReference type="Proteomes" id="UP001500359"/>
    </source>
</evidence>
<gene>
    <name evidence="2" type="ORF">GCM10009114_27060</name>
</gene>
<dbReference type="Proteomes" id="UP001500359">
    <property type="component" value="Unassembled WGS sequence"/>
</dbReference>
<feature type="transmembrane region" description="Helical" evidence="1">
    <location>
        <begin position="50"/>
        <end position="68"/>
    </location>
</feature>
<dbReference type="Pfam" id="PF10003">
    <property type="entry name" value="DUF2244"/>
    <property type="match status" value="1"/>
</dbReference>
<sequence length="165" mass="18828">MVFAQANAHSTRIELSPNRSASWKEVKILICVISTVVLLIATAWSIAGAWLILPFAGFEVGLLALLMYRVSLYCHSKQVLTITPKSITFECGIKQPYFRWQFVRTATHVNVVEAETQFDRPKMVLTDDRISIPLGEFLNQQDCHLARTVFKQAGLMEISNKWWKQ</sequence>
<evidence type="ECO:0000313" key="2">
    <source>
        <dbReference type="EMBL" id="GAA0858233.1"/>
    </source>
</evidence>
<evidence type="ECO:0008006" key="4">
    <source>
        <dbReference type="Google" id="ProtNLM"/>
    </source>
</evidence>
<accession>A0ABP3WZQ7</accession>
<organism evidence="2 3">
    <name type="scientific">Aliiglaciecola litoralis</name>
    <dbReference type="NCBI Taxonomy" id="582857"/>
    <lineage>
        <taxon>Bacteria</taxon>
        <taxon>Pseudomonadati</taxon>
        <taxon>Pseudomonadota</taxon>
        <taxon>Gammaproteobacteria</taxon>
        <taxon>Alteromonadales</taxon>
        <taxon>Alteromonadaceae</taxon>
        <taxon>Aliiglaciecola</taxon>
    </lineage>
</organism>
<keyword evidence="1" id="KW-1133">Transmembrane helix</keyword>
<keyword evidence="1" id="KW-0812">Transmembrane</keyword>
<keyword evidence="3" id="KW-1185">Reference proteome</keyword>
<keyword evidence="1" id="KW-0472">Membrane</keyword>
<feature type="transmembrane region" description="Helical" evidence="1">
    <location>
        <begin position="26"/>
        <end position="44"/>
    </location>
</feature>
<protein>
    <recommendedName>
        <fullName evidence="4">DUF2244 domain-containing protein</fullName>
    </recommendedName>
</protein>
<evidence type="ECO:0000256" key="1">
    <source>
        <dbReference type="SAM" id="Phobius"/>
    </source>
</evidence>
<dbReference type="InterPro" id="IPR019253">
    <property type="entry name" value="DUF2244_TM"/>
</dbReference>